<keyword evidence="5 10" id="KW-0067">ATP-binding</keyword>
<dbReference type="NCBIfam" id="TIGR01143">
    <property type="entry name" value="murF"/>
    <property type="match status" value="1"/>
</dbReference>
<name>Q1JXB1_DESA6</name>
<dbReference type="InterPro" id="IPR000713">
    <property type="entry name" value="Mur_ligase_N"/>
</dbReference>
<dbReference type="HAMAP" id="MF_02019">
    <property type="entry name" value="MurF"/>
    <property type="match status" value="1"/>
</dbReference>
<evidence type="ECO:0000256" key="2">
    <source>
        <dbReference type="ARBA" id="ARBA00022598"/>
    </source>
</evidence>
<reference evidence="15" key="2">
    <citation type="submission" date="2006-05" db="EMBL/GenBank/DDBJ databases">
        <title>Sequencing of the draft genome and assembly of Desulfuromonas acetoxidans DSM 684.</title>
        <authorList>
            <consortium name="US DOE Joint Genome Institute (JGI-PGF)"/>
            <person name="Copeland A."/>
            <person name="Lucas S."/>
            <person name="Lapidus A."/>
            <person name="Barry K."/>
            <person name="Detter J.C."/>
            <person name="Glavina del Rio T."/>
            <person name="Hammon N."/>
            <person name="Israni S."/>
            <person name="Dalin E."/>
            <person name="Tice H."/>
            <person name="Bruce D."/>
            <person name="Pitluck S."/>
            <person name="Richardson P."/>
        </authorList>
    </citation>
    <scope>NUCLEOTIDE SEQUENCE [LARGE SCALE GENOMIC DNA]</scope>
    <source>
        <strain evidence="15">DSM 684</strain>
    </source>
</reference>
<dbReference type="GO" id="GO:0008360">
    <property type="term" value="P:regulation of cell shape"/>
    <property type="evidence" value="ECO:0007669"/>
    <property type="project" value="UniProtKB-KW"/>
</dbReference>
<dbReference type="GO" id="GO:0071555">
    <property type="term" value="P:cell wall organization"/>
    <property type="evidence" value="ECO:0007669"/>
    <property type="project" value="UniProtKB-KW"/>
</dbReference>
<protein>
    <recommendedName>
        <fullName evidence="10 11">UDP-N-acetylmuramoyl-tripeptide--D-alanyl-D-alanine ligase</fullName>
        <ecNumber evidence="10 11">6.3.2.10</ecNumber>
    </recommendedName>
    <alternativeName>
        <fullName evidence="10">D-alanyl-D-alanine-adding enzyme</fullName>
    </alternativeName>
</protein>
<keyword evidence="8 10" id="KW-0131">Cell cycle</keyword>
<keyword evidence="6 10" id="KW-0133">Cell shape</keyword>
<dbReference type="SUPFAM" id="SSF63418">
    <property type="entry name" value="MurE/MurF N-terminal domain"/>
    <property type="match status" value="1"/>
</dbReference>
<dbReference type="UniPathway" id="UPA00219"/>
<feature type="domain" description="Mur ligase C-terminal" evidence="13">
    <location>
        <begin position="314"/>
        <end position="437"/>
    </location>
</feature>
<reference evidence="15" key="1">
    <citation type="submission" date="2006-05" db="EMBL/GenBank/DDBJ databases">
        <title>Annotation of the draft genome assembly of Desulfuromonas acetoxidans DSM 684.</title>
        <authorList>
            <consortium name="US DOE Joint Genome Institute (JGI-ORNL)"/>
            <person name="Larimer F."/>
            <person name="Land M."/>
            <person name="Hauser L."/>
        </authorList>
    </citation>
    <scope>NUCLEOTIDE SEQUENCE [LARGE SCALE GENOMIC DNA]</scope>
    <source>
        <strain evidence="15">DSM 684</strain>
    </source>
</reference>
<dbReference type="Proteomes" id="UP000005695">
    <property type="component" value="Unassembled WGS sequence"/>
</dbReference>
<dbReference type="GO" id="GO:0009252">
    <property type="term" value="P:peptidoglycan biosynthetic process"/>
    <property type="evidence" value="ECO:0007669"/>
    <property type="project" value="UniProtKB-UniRule"/>
</dbReference>
<keyword evidence="1 10" id="KW-0963">Cytoplasm</keyword>
<evidence type="ECO:0000313" key="16">
    <source>
        <dbReference type="Proteomes" id="UP000005695"/>
    </source>
</evidence>
<evidence type="ECO:0000259" key="14">
    <source>
        <dbReference type="Pfam" id="PF08245"/>
    </source>
</evidence>
<evidence type="ECO:0000259" key="12">
    <source>
        <dbReference type="Pfam" id="PF01225"/>
    </source>
</evidence>
<evidence type="ECO:0000256" key="11">
    <source>
        <dbReference type="RuleBase" id="RU004136"/>
    </source>
</evidence>
<dbReference type="InterPro" id="IPR004101">
    <property type="entry name" value="Mur_ligase_C"/>
</dbReference>
<dbReference type="Gene3D" id="3.40.1390.10">
    <property type="entry name" value="MurE/MurF, N-terminal domain"/>
    <property type="match status" value="1"/>
</dbReference>
<proteinExistence type="inferred from homology"/>
<comment type="subcellular location">
    <subcellularLocation>
        <location evidence="10 11">Cytoplasm</location>
    </subcellularLocation>
</comment>
<dbReference type="SUPFAM" id="SSF53623">
    <property type="entry name" value="MurD-like peptide ligases, catalytic domain"/>
    <property type="match status" value="1"/>
</dbReference>
<dbReference type="GO" id="GO:0008766">
    <property type="term" value="F:UDP-N-acetylmuramoylalanyl-D-glutamyl-2,6-diaminopimelate-D-alanyl-D-alanine ligase activity"/>
    <property type="evidence" value="ECO:0007669"/>
    <property type="project" value="RHEA"/>
</dbReference>
<dbReference type="InterPro" id="IPR051046">
    <property type="entry name" value="MurCDEF_CellWall_CoF430Synth"/>
</dbReference>
<sequence length="456" mass="48109">MNLTSDQVATIVGGRRLAAATDPEINGLSTDSRTLQSGDLFVPLKGPNYDGHDYLRQAVEHGAAACLSEEVVGGLPVPVIQVEDTLQALGELARTIRSGFDGPVLAVTGTTGKTSTKEMLASILAQGSDGLKTEGNFNNLIGLPLTLARLSDEHRWMVLELGMSQHGEIERLTEIAQPDVALITNVGAGHLAGVGNIEGVARAKGELFSGLKAGATAVVNRDDALIAALPIPDGVRVIDFSLTYQTQVRATSIDSGQQASFTLHVGESQVRVELPLPGRHQVYNALAAAAAAHAVGCSLEQIATGLGCVKMAAGRLEVRTLPHGATVLDDSYNANPQSMQAALSVLSDWPCQGTKIAVLGDMLELGDVSQACHEELGRLAAQRAEQVLCYGDWAAAVLKGVVEQGGQGAICTSHDEILDWLERQVREDDCILVKGSRGMRMEKVVHALLAQDDLNQ</sequence>
<dbReference type="InterPro" id="IPR036565">
    <property type="entry name" value="Mur-like_cat_sf"/>
</dbReference>
<keyword evidence="3 10" id="KW-0132">Cell division</keyword>
<comment type="pathway">
    <text evidence="10 11">Cell wall biogenesis; peptidoglycan biosynthesis.</text>
</comment>
<comment type="similarity">
    <text evidence="10">Belongs to the MurCDEF family. MurF subfamily.</text>
</comment>
<comment type="function">
    <text evidence="10 11">Involved in cell wall formation. Catalyzes the final step in the synthesis of UDP-N-acetylmuramoyl-pentapeptide, the precursor of murein.</text>
</comment>
<evidence type="ECO:0000256" key="6">
    <source>
        <dbReference type="ARBA" id="ARBA00022960"/>
    </source>
</evidence>
<keyword evidence="7 10" id="KW-0573">Peptidoglycan synthesis</keyword>
<dbReference type="Gene3D" id="3.40.1190.10">
    <property type="entry name" value="Mur-like, catalytic domain"/>
    <property type="match status" value="1"/>
</dbReference>
<dbReference type="SUPFAM" id="SSF53244">
    <property type="entry name" value="MurD-like peptide ligases, peptide-binding domain"/>
    <property type="match status" value="1"/>
</dbReference>
<dbReference type="GO" id="GO:0047480">
    <property type="term" value="F:UDP-N-acetylmuramoyl-tripeptide-D-alanyl-D-alanine ligase activity"/>
    <property type="evidence" value="ECO:0007669"/>
    <property type="project" value="UniProtKB-UniRule"/>
</dbReference>
<keyword evidence="4 10" id="KW-0547">Nucleotide-binding</keyword>
<dbReference type="Pfam" id="PF02875">
    <property type="entry name" value="Mur_ligase_C"/>
    <property type="match status" value="1"/>
</dbReference>
<comment type="caution">
    <text evidence="15">The sequence shown here is derived from an EMBL/GenBank/DDBJ whole genome shotgun (WGS) entry which is preliminary data.</text>
</comment>
<evidence type="ECO:0000256" key="1">
    <source>
        <dbReference type="ARBA" id="ARBA00022490"/>
    </source>
</evidence>
<evidence type="ECO:0000256" key="7">
    <source>
        <dbReference type="ARBA" id="ARBA00022984"/>
    </source>
</evidence>
<organism evidence="15 16">
    <name type="scientific">Desulfuromonas acetoxidans (strain DSM 684 / 11070)</name>
    <dbReference type="NCBI Taxonomy" id="281689"/>
    <lineage>
        <taxon>Bacteria</taxon>
        <taxon>Pseudomonadati</taxon>
        <taxon>Thermodesulfobacteriota</taxon>
        <taxon>Desulfuromonadia</taxon>
        <taxon>Desulfuromonadales</taxon>
        <taxon>Desulfuromonadaceae</taxon>
        <taxon>Desulfuromonas</taxon>
    </lineage>
</organism>
<dbReference type="PANTHER" id="PTHR43024:SF1">
    <property type="entry name" value="UDP-N-ACETYLMURAMOYL-TRIPEPTIDE--D-ALANYL-D-ALANINE LIGASE"/>
    <property type="match status" value="1"/>
</dbReference>
<feature type="binding site" evidence="10">
    <location>
        <begin position="109"/>
        <end position="115"/>
    </location>
    <ligand>
        <name>ATP</name>
        <dbReference type="ChEBI" id="CHEBI:30616"/>
    </ligand>
</feature>
<dbReference type="EMBL" id="AAEW02000016">
    <property type="protein sequence ID" value="EAT14881.1"/>
    <property type="molecule type" value="Genomic_DNA"/>
</dbReference>
<evidence type="ECO:0000256" key="8">
    <source>
        <dbReference type="ARBA" id="ARBA00023306"/>
    </source>
</evidence>
<gene>
    <name evidence="10" type="primary">murF</name>
    <name evidence="15" type="ORF">Dace_0890</name>
</gene>
<feature type="domain" description="Mur ligase N-terminal catalytic" evidence="12">
    <location>
        <begin position="24"/>
        <end position="95"/>
    </location>
</feature>
<dbReference type="GO" id="GO:0005737">
    <property type="term" value="C:cytoplasm"/>
    <property type="evidence" value="ECO:0007669"/>
    <property type="project" value="UniProtKB-SubCell"/>
</dbReference>
<accession>Q1JXB1</accession>
<comment type="catalytic activity">
    <reaction evidence="10 11">
        <text>D-alanyl-D-alanine + UDP-N-acetyl-alpha-D-muramoyl-L-alanyl-gamma-D-glutamyl-meso-2,6-diaminopimelate + ATP = UDP-N-acetyl-alpha-D-muramoyl-L-alanyl-gamma-D-glutamyl-meso-2,6-diaminopimeloyl-D-alanyl-D-alanine + ADP + phosphate + H(+)</text>
        <dbReference type="Rhea" id="RHEA:28374"/>
        <dbReference type="ChEBI" id="CHEBI:15378"/>
        <dbReference type="ChEBI" id="CHEBI:30616"/>
        <dbReference type="ChEBI" id="CHEBI:43474"/>
        <dbReference type="ChEBI" id="CHEBI:57822"/>
        <dbReference type="ChEBI" id="CHEBI:61386"/>
        <dbReference type="ChEBI" id="CHEBI:83905"/>
        <dbReference type="ChEBI" id="CHEBI:456216"/>
        <dbReference type="EC" id="6.3.2.10"/>
    </reaction>
</comment>
<evidence type="ECO:0000256" key="10">
    <source>
        <dbReference type="HAMAP-Rule" id="MF_02019"/>
    </source>
</evidence>
<dbReference type="PANTHER" id="PTHR43024">
    <property type="entry name" value="UDP-N-ACETYLMURAMOYL-TRIPEPTIDE--D-ALANYL-D-ALANINE LIGASE"/>
    <property type="match status" value="1"/>
</dbReference>
<dbReference type="EC" id="6.3.2.10" evidence="10 11"/>
<dbReference type="GO" id="GO:0051301">
    <property type="term" value="P:cell division"/>
    <property type="evidence" value="ECO:0007669"/>
    <property type="project" value="UniProtKB-KW"/>
</dbReference>
<evidence type="ECO:0000313" key="15">
    <source>
        <dbReference type="EMBL" id="EAT14881.1"/>
    </source>
</evidence>
<dbReference type="OrthoDB" id="9801978at2"/>
<feature type="domain" description="Mur ligase central" evidence="14">
    <location>
        <begin position="107"/>
        <end position="292"/>
    </location>
</feature>
<dbReference type="Gene3D" id="3.90.190.20">
    <property type="entry name" value="Mur ligase, C-terminal domain"/>
    <property type="match status" value="1"/>
</dbReference>
<dbReference type="Pfam" id="PF01225">
    <property type="entry name" value="Mur_ligase"/>
    <property type="match status" value="1"/>
</dbReference>
<keyword evidence="16" id="KW-1185">Reference proteome</keyword>
<keyword evidence="2 10" id="KW-0436">Ligase</keyword>
<dbReference type="Pfam" id="PF08245">
    <property type="entry name" value="Mur_ligase_M"/>
    <property type="match status" value="1"/>
</dbReference>
<dbReference type="AlphaFoldDB" id="Q1JXB1"/>
<evidence type="ECO:0000256" key="4">
    <source>
        <dbReference type="ARBA" id="ARBA00022741"/>
    </source>
</evidence>
<dbReference type="RefSeq" id="WP_006001977.1">
    <property type="nucleotide sequence ID" value="NZ_AAEW02000016.1"/>
</dbReference>
<evidence type="ECO:0000256" key="5">
    <source>
        <dbReference type="ARBA" id="ARBA00022840"/>
    </source>
</evidence>
<keyword evidence="9 10" id="KW-0961">Cell wall biogenesis/degradation</keyword>
<evidence type="ECO:0000256" key="9">
    <source>
        <dbReference type="ARBA" id="ARBA00023316"/>
    </source>
</evidence>
<dbReference type="InterPro" id="IPR013221">
    <property type="entry name" value="Mur_ligase_cen"/>
</dbReference>
<dbReference type="InterPro" id="IPR036615">
    <property type="entry name" value="Mur_ligase_C_dom_sf"/>
</dbReference>
<dbReference type="GO" id="GO:0005524">
    <property type="term" value="F:ATP binding"/>
    <property type="evidence" value="ECO:0007669"/>
    <property type="project" value="UniProtKB-UniRule"/>
</dbReference>
<dbReference type="InterPro" id="IPR035911">
    <property type="entry name" value="MurE/MurF_N"/>
</dbReference>
<evidence type="ECO:0000259" key="13">
    <source>
        <dbReference type="Pfam" id="PF02875"/>
    </source>
</evidence>
<evidence type="ECO:0000256" key="3">
    <source>
        <dbReference type="ARBA" id="ARBA00022618"/>
    </source>
</evidence>
<dbReference type="InterPro" id="IPR005863">
    <property type="entry name" value="UDP-N-AcMur_synth"/>
</dbReference>